<evidence type="ECO:0000313" key="3">
    <source>
        <dbReference type="Proteomes" id="UP000199501"/>
    </source>
</evidence>
<gene>
    <name evidence="2" type="ORF">SAMN05216174_101772</name>
</gene>
<name>A0A1G6K854_9PSEU</name>
<keyword evidence="1" id="KW-0472">Membrane</keyword>
<evidence type="ECO:0008006" key="4">
    <source>
        <dbReference type="Google" id="ProtNLM"/>
    </source>
</evidence>
<feature type="transmembrane region" description="Helical" evidence="1">
    <location>
        <begin position="42"/>
        <end position="62"/>
    </location>
</feature>
<protein>
    <recommendedName>
        <fullName evidence="4">Helix-hairpin-helix motif-containing protein</fullName>
    </recommendedName>
</protein>
<keyword evidence="1" id="KW-0812">Transmembrane</keyword>
<evidence type="ECO:0000313" key="2">
    <source>
        <dbReference type="EMBL" id="SDC27242.1"/>
    </source>
</evidence>
<dbReference type="Proteomes" id="UP000199501">
    <property type="component" value="Unassembled WGS sequence"/>
</dbReference>
<dbReference type="AlphaFoldDB" id="A0A1G6K854"/>
<feature type="transmembrane region" description="Helical" evidence="1">
    <location>
        <begin position="12"/>
        <end position="35"/>
    </location>
</feature>
<dbReference type="STRING" id="1271860.SAMN05216174_101772"/>
<dbReference type="EMBL" id="FMZZ01000001">
    <property type="protein sequence ID" value="SDC27242.1"/>
    <property type="molecule type" value="Genomic_DNA"/>
</dbReference>
<evidence type="ECO:0000256" key="1">
    <source>
        <dbReference type="SAM" id="Phobius"/>
    </source>
</evidence>
<feature type="transmembrane region" description="Helical" evidence="1">
    <location>
        <begin position="74"/>
        <end position="96"/>
    </location>
</feature>
<sequence>MTVPVIRRLGSLWYFAVVIASLGILAAVPFVHAAVRLRRRSVWALAAVYGVLDALVFGYAMVQGSKPDAPTTPLDAAVILTLLSMLVAACAQLGSLRREAYGLSRANYPTIPPPAPVDPAIAQVLAARTRRAQARHLVETDPLMARELHIGRPDLDTTYDDGGLVDLATAPAPVIAEVCGLTAEESDRIAAARGTFTNIDELLVLTDLPVHTWDRIRDRAVIVGP</sequence>
<keyword evidence="1" id="KW-1133">Transmembrane helix</keyword>
<organism evidence="2 3">
    <name type="scientific">Actinokineospora iranica</name>
    <dbReference type="NCBI Taxonomy" id="1271860"/>
    <lineage>
        <taxon>Bacteria</taxon>
        <taxon>Bacillati</taxon>
        <taxon>Actinomycetota</taxon>
        <taxon>Actinomycetes</taxon>
        <taxon>Pseudonocardiales</taxon>
        <taxon>Pseudonocardiaceae</taxon>
        <taxon>Actinokineospora</taxon>
    </lineage>
</organism>
<keyword evidence="3" id="KW-1185">Reference proteome</keyword>
<proteinExistence type="predicted"/>
<dbReference type="RefSeq" id="WP_228771321.1">
    <property type="nucleotide sequence ID" value="NZ_FMZZ01000001.1"/>
</dbReference>
<reference evidence="3" key="1">
    <citation type="submission" date="2016-10" db="EMBL/GenBank/DDBJ databases">
        <authorList>
            <person name="Varghese N."/>
            <person name="Submissions S."/>
        </authorList>
    </citation>
    <scope>NUCLEOTIDE SEQUENCE [LARGE SCALE GENOMIC DNA]</scope>
    <source>
        <strain evidence="3">IBRC-M 10403</strain>
    </source>
</reference>
<accession>A0A1G6K854</accession>